<evidence type="ECO:0000313" key="2">
    <source>
        <dbReference type="Proteomes" id="UP000269331"/>
    </source>
</evidence>
<dbReference type="GO" id="GO:0051301">
    <property type="term" value="P:cell division"/>
    <property type="evidence" value="ECO:0007669"/>
    <property type="project" value="UniProtKB-KW"/>
</dbReference>
<sequence length="54" mass="6480">MLSNYTTYFLEQSLNYIDKLPRETFDDIVEKYANLNIVHPFLSYQKVGIDFEQD</sequence>
<protein>
    <submittedName>
        <fullName evidence="1">Cell division protein Fic</fullName>
    </submittedName>
</protein>
<proteinExistence type="predicted"/>
<keyword evidence="1" id="KW-0131">Cell cycle</keyword>
<organism evidence="1 2">
    <name type="scientific">Streptococcus ruminantium</name>
    <dbReference type="NCBI Taxonomy" id="1917441"/>
    <lineage>
        <taxon>Bacteria</taxon>
        <taxon>Bacillati</taxon>
        <taxon>Bacillota</taxon>
        <taxon>Bacilli</taxon>
        <taxon>Lactobacillales</taxon>
        <taxon>Streptococcaceae</taxon>
        <taxon>Streptococcus</taxon>
    </lineage>
</organism>
<keyword evidence="1" id="KW-0132">Cell division</keyword>
<accession>A0A2Z5TN37</accession>
<dbReference type="Proteomes" id="UP000269331">
    <property type="component" value="Chromosome"/>
</dbReference>
<name>A0A2Z5TN37_9STRE</name>
<dbReference type="Gene3D" id="1.10.3290.10">
    <property type="entry name" value="Fido-like domain"/>
    <property type="match status" value="1"/>
</dbReference>
<gene>
    <name evidence="1" type="ORF">SR187_5505</name>
</gene>
<dbReference type="KEGG" id="srq:SR187_5505"/>
<dbReference type="EMBL" id="AP018400">
    <property type="protein sequence ID" value="BBA92706.1"/>
    <property type="molecule type" value="Genomic_DNA"/>
</dbReference>
<evidence type="ECO:0000313" key="1">
    <source>
        <dbReference type="EMBL" id="BBA92706.1"/>
    </source>
</evidence>
<reference evidence="1 2" key="1">
    <citation type="journal article" date="2018" name="Genome Biol. Evol.">
        <title>Complete Genome Sequence of Streptococcus ruminantium sp. nov. GUT-187T (=DSM 104980T =JCM 31869T), the Type Strain of S. ruminantium, and Comparison with Genome Sequences of Streptococcus suis Strains.</title>
        <authorList>
            <person name="Tohya M."/>
            <person name="Sekizaki T."/>
            <person name="Miyoshi-Akiyama T."/>
        </authorList>
    </citation>
    <scope>NUCLEOTIDE SEQUENCE [LARGE SCALE GENOMIC DNA]</scope>
    <source>
        <strain evidence="1 2">GUT187T</strain>
    </source>
</reference>
<dbReference type="AlphaFoldDB" id="A0A2Z5TN37"/>
<dbReference type="InterPro" id="IPR036597">
    <property type="entry name" value="Fido-like_dom_sf"/>
</dbReference>